<dbReference type="GO" id="GO:0006397">
    <property type="term" value="P:mRNA processing"/>
    <property type="evidence" value="ECO:0007669"/>
    <property type="project" value="InterPro"/>
</dbReference>
<dbReference type="Proteomes" id="UP000774326">
    <property type="component" value="Unassembled WGS sequence"/>
</dbReference>
<evidence type="ECO:0000256" key="1">
    <source>
        <dbReference type="SAM" id="MobiDB-lite"/>
    </source>
</evidence>
<protein>
    <recommendedName>
        <fullName evidence="2">Lariat debranching enzyme C-terminal domain-containing protein</fullName>
    </recommendedName>
</protein>
<keyword evidence="4" id="KW-1185">Reference proteome</keyword>
<accession>A0A9P8QDF7</accession>
<proteinExistence type="predicted"/>
<evidence type="ECO:0000313" key="3">
    <source>
        <dbReference type="EMBL" id="KAH3687537.1"/>
    </source>
</evidence>
<dbReference type="AlphaFoldDB" id="A0A9P8QDF7"/>
<feature type="non-terminal residue" evidence="3">
    <location>
        <position position="255"/>
    </location>
</feature>
<comment type="caution">
    <text evidence="3">The sequence shown here is derived from an EMBL/GenBank/DDBJ whole genome shotgun (WGS) entry which is preliminary data.</text>
</comment>
<reference evidence="3" key="1">
    <citation type="journal article" date="2021" name="Open Biol.">
        <title>Shared evolutionary footprints suggest mitochondrial oxidative damage underlies multiple complex I losses in fungi.</title>
        <authorList>
            <person name="Schikora-Tamarit M.A."/>
            <person name="Marcet-Houben M."/>
            <person name="Nosek J."/>
            <person name="Gabaldon T."/>
        </authorList>
    </citation>
    <scope>NUCLEOTIDE SEQUENCE</scope>
    <source>
        <strain evidence="3">CBS2887</strain>
    </source>
</reference>
<dbReference type="GO" id="GO:0016788">
    <property type="term" value="F:hydrolase activity, acting on ester bonds"/>
    <property type="evidence" value="ECO:0007669"/>
    <property type="project" value="InterPro"/>
</dbReference>
<dbReference type="Pfam" id="PF05011">
    <property type="entry name" value="DBR1"/>
    <property type="match status" value="1"/>
</dbReference>
<gene>
    <name evidence="3" type="ORF">WICPIJ_001499</name>
</gene>
<reference evidence="3" key="2">
    <citation type="submission" date="2021-01" db="EMBL/GenBank/DDBJ databases">
        <authorList>
            <person name="Schikora-Tamarit M.A."/>
        </authorList>
    </citation>
    <scope>NUCLEOTIDE SEQUENCE</scope>
    <source>
        <strain evidence="3">CBS2887</strain>
    </source>
</reference>
<evidence type="ECO:0000259" key="2">
    <source>
        <dbReference type="SMART" id="SM01124"/>
    </source>
</evidence>
<dbReference type="EMBL" id="JAEUBG010000761">
    <property type="protein sequence ID" value="KAH3687537.1"/>
    <property type="molecule type" value="Genomic_DNA"/>
</dbReference>
<sequence length="255" mass="28691">NNNFAAETNNKNQDEISLSLSDDDEEKEKGEEHPAISKGFKQTNFLALDKCTRRNENLQILDIPLTAKSPSENSYSGLYYDEQFLKINKFMESFKQSEFFKKLKWNDCDDKLIQNLHHEISAVKLVDVGTATDAGNDGGLFEVPSNFERSLENPKVQTQLYIDKFINLGPVDQVDLGLVVFVLGDLVQDLVQRSDTGATADQSDVFELVGLPLPLDNWALEGDSVVRLQGEDVLTELPLWVLLDHELNDASLVWV</sequence>
<evidence type="ECO:0000313" key="4">
    <source>
        <dbReference type="Proteomes" id="UP000774326"/>
    </source>
</evidence>
<feature type="compositionally biased region" description="Low complexity" evidence="1">
    <location>
        <begin position="1"/>
        <end position="20"/>
    </location>
</feature>
<dbReference type="InterPro" id="IPR007708">
    <property type="entry name" value="DBR1_C"/>
</dbReference>
<organism evidence="3 4">
    <name type="scientific">Wickerhamomyces pijperi</name>
    <name type="common">Yeast</name>
    <name type="synonym">Pichia pijperi</name>
    <dbReference type="NCBI Taxonomy" id="599730"/>
    <lineage>
        <taxon>Eukaryota</taxon>
        <taxon>Fungi</taxon>
        <taxon>Dikarya</taxon>
        <taxon>Ascomycota</taxon>
        <taxon>Saccharomycotina</taxon>
        <taxon>Saccharomycetes</taxon>
        <taxon>Phaffomycetales</taxon>
        <taxon>Wickerhamomycetaceae</taxon>
        <taxon>Wickerhamomyces</taxon>
    </lineage>
</organism>
<dbReference type="SMART" id="SM01124">
    <property type="entry name" value="DBR1"/>
    <property type="match status" value="1"/>
</dbReference>
<feature type="domain" description="Lariat debranching enzyme C-terminal" evidence="2">
    <location>
        <begin position="31"/>
        <end position="165"/>
    </location>
</feature>
<feature type="region of interest" description="Disordered" evidence="1">
    <location>
        <begin position="1"/>
        <end position="35"/>
    </location>
</feature>
<name>A0A9P8QDF7_WICPI</name>